<organism evidence="1">
    <name type="scientific">marine sediment metagenome</name>
    <dbReference type="NCBI Taxonomy" id="412755"/>
    <lineage>
        <taxon>unclassified sequences</taxon>
        <taxon>metagenomes</taxon>
        <taxon>ecological metagenomes</taxon>
    </lineage>
</organism>
<comment type="caution">
    <text evidence="1">The sequence shown here is derived from an EMBL/GenBank/DDBJ whole genome shotgun (WGS) entry which is preliminary data.</text>
</comment>
<accession>X1RV24</accession>
<protein>
    <recommendedName>
        <fullName evidence="2">Coenzyme F420:L-glutamate ligase-like domain-containing protein</fullName>
    </recommendedName>
</protein>
<evidence type="ECO:0008006" key="2">
    <source>
        <dbReference type="Google" id="ProtNLM"/>
    </source>
</evidence>
<dbReference type="SUPFAM" id="SSF144010">
    <property type="entry name" value="CofE-like"/>
    <property type="match status" value="1"/>
</dbReference>
<dbReference type="EMBL" id="BARW01012491">
    <property type="protein sequence ID" value="GAI84607.1"/>
    <property type="molecule type" value="Genomic_DNA"/>
</dbReference>
<sequence>RAILEDKIRVGFIARFLWRYVAKVPYGVGLRSPESMQCAINEAGALRILIAAFFSCLTKPFSTKGIFYRIAGKKTAMIDAAHTTPVEPFDKCVILGPDKSDGVSQTLKKRFIVEFAIMDINDIGGSWVIGNSGGIPIKRLEEIMRINPLGQGKEMTPICIVRGLLKNSRQ</sequence>
<proteinExistence type="predicted"/>
<gene>
    <name evidence="1" type="ORF">S12H4_23491</name>
</gene>
<name>X1RV24_9ZZZZ</name>
<reference evidence="1" key="1">
    <citation type="journal article" date="2014" name="Front. Microbiol.">
        <title>High frequency of phylogenetically diverse reductive dehalogenase-homologous genes in deep subseafloor sedimentary metagenomes.</title>
        <authorList>
            <person name="Kawai M."/>
            <person name="Futagami T."/>
            <person name="Toyoda A."/>
            <person name="Takaki Y."/>
            <person name="Nishi S."/>
            <person name="Hori S."/>
            <person name="Arai W."/>
            <person name="Tsubouchi T."/>
            <person name="Morono Y."/>
            <person name="Uchiyama I."/>
            <person name="Ito T."/>
            <person name="Fujiyama A."/>
            <person name="Inagaki F."/>
            <person name="Takami H."/>
        </authorList>
    </citation>
    <scope>NUCLEOTIDE SEQUENCE</scope>
    <source>
        <strain evidence="1">Expedition CK06-06</strain>
    </source>
</reference>
<feature type="non-terminal residue" evidence="1">
    <location>
        <position position="1"/>
    </location>
</feature>
<evidence type="ECO:0000313" key="1">
    <source>
        <dbReference type="EMBL" id="GAI84607.1"/>
    </source>
</evidence>
<dbReference type="AlphaFoldDB" id="X1RV24"/>